<dbReference type="OrthoDB" id="529208at2"/>
<dbReference type="Gene3D" id="3.40.50.150">
    <property type="entry name" value="Vaccinia Virus protein VP39"/>
    <property type="match status" value="1"/>
</dbReference>
<keyword evidence="4" id="KW-1185">Reference proteome</keyword>
<evidence type="ECO:0000313" key="4">
    <source>
        <dbReference type="Proteomes" id="UP000261284"/>
    </source>
</evidence>
<dbReference type="CDD" id="cd02440">
    <property type="entry name" value="AdoMet_MTases"/>
    <property type="match status" value="1"/>
</dbReference>
<dbReference type="InterPro" id="IPR041698">
    <property type="entry name" value="Methyltransf_25"/>
</dbReference>
<keyword evidence="3" id="KW-0489">Methyltransferase</keyword>
<dbReference type="InterPro" id="IPR029063">
    <property type="entry name" value="SAM-dependent_MTases_sf"/>
</dbReference>
<accession>A0A3E1NK10</accession>
<evidence type="ECO:0000259" key="2">
    <source>
        <dbReference type="Pfam" id="PF13649"/>
    </source>
</evidence>
<comment type="caution">
    <text evidence="3">The sequence shown here is derived from an EMBL/GenBank/DDBJ whole genome shotgun (WGS) entry which is preliminary data.</text>
</comment>
<keyword evidence="1 3" id="KW-0808">Transferase</keyword>
<dbReference type="RefSeq" id="WP_116847516.1">
    <property type="nucleotide sequence ID" value="NZ_QTJU01000003.1"/>
</dbReference>
<reference evidence="3 4" key="1">
    <citation type="submission" date="2018-08" db="EMBL/GenBank/DDBJ databases">
        <title>Chitinophagaceae sp. K23C18032701, a novel bacterium isolated from forest soil.</title>
        <authorList>
            <person name="Wang C."/>
        </authorList>
    </citation>
    <scope>NUCLEOTIDE SEQUENCE [LARGE SCALE GENOMIC DNA]</scope>
    <source>
        <strain evidence="3 4">K23C18032701</strain>
    </source>
</reference>
<feature type="domain" description="Methyltransferase" evidence="2">
    <location>
        <begin position="55"/>
        <end position="151"/>
    </location>
</feature>
<dbReference type="PANTHER" id="PTHR43861">
    <property type="entry name" value="TRANS-ACONITATE 2-METHYLTRANSFERASE-RELATED"/>
    <property type="match status" value="1"/>
</dbReference>
<evidence type="ECO:0000256" key="1">
    <source>
        <dbReference type="ARBA" id="ARBA00022679"/>
    </source>
</evidence>
<dbReference type="Proteomes" id="UP000261284">
    <property type="component" value="Unassembled WGS sequence"/>
</dbReference>
<dbReference type="AlphaFoldDB" id="A0A3E1NK10"/>
<gene>
    <name evidence="3" type="ORF">DXN05_12215</name>
</gene>
<dbReference type="SUPFAM" id="SSF53335">
    <property type="entry name" value="S-adenosyl-L-methionine-dependent methyltransferases"/>
    <property type="match status" value="1"/>
</dbReference>
<name>A0A3E1NK10_9BACT</name>
<sequence>MKQVTINHDTAKAAEAFTRQSAVFDQLYAHNAIIQYKRDRVRNHINRYLQPNSHILELNAGTGEDAGYFARQGHRVHATDISSGMLERLQKKMEWKQTTAQVSSELCSFTQLDQLQQRGPYDLIFSNFAGLNCTGELDKVIHSFPSLLKPGALVTMVVMPGFCLWETMLALRGRFKLAFRRFNHKNGVTANVEGVKFTCWYYQPSFIRNCAQHDFEVLAVEGLCTIVPPSYLEKFPAKHPWLFRRLMRLENRFKNSFPWRHIGDYYIITLRKKTA</sequence>
<dbReference type="EMBL" id="QTJU01000003">
    <property type="protein sequence ID" value="RFM28270.1"/>
    <property type="molecule type" value="Genomic_DNA"/>
</dbReference>
<protein>
    <submittedName>
        <fullName evidence="3">Methyltransferase domain-containing protein</fullName>
    </submittedName>
</protein>
<dbReference type="GO" id="GO:0008168">
    <property type="term" value="F:methyltransferase activity"/>
    <property type="evidence" value="ECO:0007669"/>
    <property type="project" value="UniProtKB-KW"/>
</dbReference>
<dbReference type="Pfam" id="PF13649">
    <property type="entry name" value="Methyltransf_25"/>
    <property type="match status" value="1"/>
</dbReference>
<proteinExistence type="predicted"/>
<organism evidence="3 4">
    <name type="scientific">Deminuibacter soli</name>
    <dbReference type="NCBI Taxonomy" id="2291815"/>
    <lineage>
        <taxon>Bacteria</taxon>
        <taxon>Pseudomonadati</taxon>
        <taxon>Bacteroidota</taxon>
        <taxon>Chitinophagia</taxon>
        <taxon>Chitinophagales</taxon>
        <taxon>Chitinophagaceae</taxon>
        <taxon>Deminuibacter</taxon>
    </lineage>
</organism>
<dbReference type="GO" id="GO:0032259">
    <property type="term" value="P:methylation"/>
    <property type="evidence" value="ECO:0007669"/>
    <property type="project" value="UniProtKB-KW"/>
</dbReference>
<evidence type="ECO:0000313" key="3">
    <source>
        <dbReference type="EMBL" id="RFM28270.1"/>
    </source>
</evidence>